<evidence type="ECO:0000313" key="2">
    <source>
        <dbReference type="Proteomes" id="UP000265520"/>
    </source>
</evidence>
<sequence length="78" mass="8382">MSLYIVHTVGICLEIEGSRKHDLGLPPALCAEGAALGAMESWEMVVCAGGCALRGWACARRRCAALYILFCVFLHLGE</sequence>
<accession>A0A392TE70</accession>
<keyword evidence="2" id="KW-1185">Reference proteome</keyword>
<reference evidence="1 2" key="1">
    <citation type="journal article" date="2018" name="Front. Plant Sci.">
        <title>Red Clover (Trifolium pratense) and Zigzag Clover (T. medium) - A Picture of Genomic Similarities and Differences.</title>
        <authorList>
            <person name="Dluhosova J."/>
            <person name="Istvanek J."/>
            <person name="Nedelnik J."/>
            <person name="Repkova J."/>
        </authorList>
    </citation>
    <scope>NUCLEOTIDE SEQUENCE [LARGE SCALE GENOMIC DNA]</scope>
    <source>
        <strain evidence="2">cv. 10/8</strain>
        <tissue evidence="1">Leaf</tissue>
    </source>
</reference>
<dbReference type="EMBL" id="LXQA010545716">
    <property type="protein sequence ID" value="MCI58406.1"/>
    <property type="molecule type" value="Genomic_DNA"/>
</dbReference>
<proteinExistence type="predicted"/>
<name>A0A392TE70_9FABA</name>
<organism evidence="1 2">
    <name type="scientific">Trifolium medium</name>
    <dbReference type="NCBI Taxonomy" id="97028"/>
    <lineage>
        <taxon>Eukaryota</taxon>
        <taxon>Viridiplantae</taxon>
        <taxon>Streptophyta</taxon>
        <taxon>Embryophyta</taxon>
        <taxon>Tracheophyta</taxon>
        <taxon>Spermatophyta</taxon>
        <taxon>Magnoliopsida</taxon>
        <taxon>eudicotyledons</taxon>
        <taxon>Gunneridae</taxon>
        <taxon>Pentapetalae</taxon>
        <taxon>rosids</taxon>
        <taxon>fabids</taxon>
        <taxon>Fabales</taxon>
        <taxon>Fabaceae</taxon>
        <taxon>Papilionoideae</taxon>
        <taxon>50 kb inversion clade</taxon>
        <taxon>NPAAA clade</taxon>
        <taxon>Hologalegina</taxon>
        <taxon>IRL clade</taxon>
        <taxon>Trifolieae</taxon>
        <taxon>Trifolium</taxon>
    </lineage>
</organism>
<protein>
    <submittedName>
        <fullName evidence="1">Uncharacterized protein</fullName>
    </submittedName>
</protein>
<evidence type="ECO:0000313" key="1">
    <source>
        <dbReference type="EMBL" id="MCI58406.1"/>
    </source>
</evidence>
<dbReference type="AlphaFoldDB" id="A0A392TE70"/>
<dbReference type="Proteomes" id="UP000265520">
    <property type="component" value="Unassembled WGS sequence"/>
</dbReference>
<comment type="caution">
    <text evidence="1">The sequence shown here is derived from an EMBL/GenBank/DDBJ whole genome shotgun (WGS) entry which is preliminary data.</text>
</comment>